<evidence type="ECO:0000256" key="2">
    <source>
        <dbReference type="ARBA" id="ARBA00022679"/>
    </source>
</evidence>
<dbReference type="EMBL" id="CP158268">
    <property type="protein sequence ID" value="XDJ85109.1"/>
    <property type="molecule type" value="Genomic_DNA"/>
</dbReference>
<protein>
    <submittedName>
        <fullName evidence="4">DNA adenine methylase</fullName>
    </submittedName>
</protein>
<evidence type="ECO:0000256" key="1">
    <source>
        <dbReference type="ARBA" id="ARBA00022603"/>
    </source>
</evidence>
<dbReference type="AlphaFoldDB" id="A0AB39G2U0"/>
<gene>
    <name evidence="4" type="ORF">ABRZ08_13060</name>
</gene>
<evidence type="ECO:0000256" key="3">
    <source>
        <dbReference type="ARBA" id="ARBA00022691"/>
    </source>
</evidence>
<dbReference type="Pfam" id="PF02086">
    <property type="entry name" value="MethyltransfD12"/>
    <property type="match status" value="1"/>
</dbReference>
<dbReference type="InterPro" id="IPR012327">
    <property type="entry name" value="MeTrfase_D12"/>
</dbReference>
<dbReference type="GO" id="GO:0006298">
    <property type="term" value="P:mismatch repair"/>
    <property type="evidence" value="ECO:0007669"/>
    <property type="project" value="TreeGrafter"/>
</dbReference>
<dbReference type="PANTHER" id="PTHR30481:SF4">
    <property type="entry name" value="SITE-SPECIFIC DNA-METHYLTRANSFERASE (ADENINE-SPECIFIC)"/>
    <property type="match status" value="1"/>
</dbReference>
<dbReference type="InterPro" id="IPR029063">
    <property type="entry name" value="SAM-dependent_MTases_sf"/>
</dbReference>
<keyword evidence="1 4" id="KW-0489">Methyltransferase</keyword>
<reference evidence="4" key="1">
    <citation type="submission" date="2024-05" db="EMBL/GenBank/DDBJ databases">
        <authorList>
            <person name="Luo Y.-C."/>
            <person name="Nicholds J."/>
            <person name="Mortimer T."/>
            <person name="Maboni G."/>
        </authorList>
    </citation>
    <scope>NUCLEOTIDE SEQUENCE</scope>
    <source>
        <strain evidence="4">140124</strain>
    </source>
</reference>
<organism evidence="4">
    <name type="scientific">Castellaniella ginsengisoli</name>
    <dbReference type="NCBI Taxonomy" id="546114"/>
    <lineage>
        <taxon>Bacteria</taxon>
        <taxon>Pseudomonadati</taxon>
        <taxon>Pseudomonadota</taxon>
        <taxon>Betaproteobacteria</taxon>
        <taxon>Burkholderiales</taxon>
        <taxon>Alcaligenaceae</taxon>
        <taxon>Castellaniella</taxon>
    </lineage>
</organism>
<dbReference type="PIRSF" id="PIRSF000398">
    <property type="entry name" value="M_m6A_EcoRV"/>
    <property type="match status" value="1"/>
</dbReference>
<dbReference type="GO" id="GO:1904047">
    <property type="term" value="F:S-adenosyl-L-methionine binding"/>
    <property type="evidence" value="ECO:0007669"/>
    <property type="project" value="TreeGrafter"/>
</dbReference>
<keyword evidence="2" id="KW-0808">Transferase</keyword>
<evidence type="ECO:0000313" key="4">
    <source>
        <dbReference type="EMBL" id="XDJ85109.1"/>
    </source>
</evidence>
<dbReference type="GO" id="GO:0009007">
    <property type="term" value="F:site-specific DNA-methyltransferase (adenine-specific) activity"/>
    <property type="evidence" value="ECO:0007669"/>
    <property type="project" value="UniProtKB-EC"/>
</dbReference>
<dbReference type="GO" id="GO:0032259">
    <property type="term" value="P:methylation"/>
    <property type="evidence" value="ECO:0007669"/>
    <property type="project" value="UniProtKB-KW"/>
</dbReference>
<accession>A0AB39G2U0</accession>
<dbReference type="RefSeq" id="WP_368641743.1">
    <property type="nucleotide sequence ID" value="NZ_CP158268.1"/>
</dbReference>
<dbReference type="GO" id="GO:0043565">
    <property type="term" value="F:sequence-specific DNA binding"/>
    <property type="evidence" value="ECO:0007669"/>
    <property type="project" value="TreeGrafter"/>
</dbReference>
<dbReference type="REBASE" id="858109">
    <property type="entry name" value="M.Cgi24ORF13060P"/>
</dbReference>
<dbReference type="PANTHER" id="PTHR30481">
    <property type="entry name" value="DNA ADENINE METHYLASE"/>
    <property type="match status" value="1"/>
</dbReference>
<dbReference type="GO" id="GO:0009307">
    <property type="term" value="P:DNA restriction-modification system"/>
    <property type="evidence" value="ECO:0007669"/>
    <property type="project" value="InterPro"/>
</dbReference>
<dbReference type="PRINTS" id="PR00505">
    <property type="entry name" value="D12N6MTFRASE"/>
</dbReference>
<sequence>MTPRRPIIRYHGGKWRLAPWIISHFPVHKVYVEPFGGAASVLMRKPRSHGEVYNDLDDEIVNVMRVLRDAGTRVQLEHALTFTPYARAEFNLAYEPSSDPVERARRCLIRAEMGFGSAGATKGTTGFRIDTKRNYGTAMHIWARVPEGLAAFGQRLQGVLIENRPALKVIEDHDTPHTLFYVDPPYVHDTRKMGSRCYRHEMIDADHQALLDKLLAVRGMVVLSGYQHSIYDDALQGWRKIETKARMAAGRGTGIRTESLWLSPNIRTNNLFQQDDGALGQNFERGQKTSPAPVATMDTCAETMEAE</sequence>
<proteinExistence type="predicted"/>
<dbReference type="InterPro" id="IPR012263">
    <property type="entry name" value="M_m6A_EcoRV"/>
</dbReference>
<name>A0AB39G2U0_9BURK</name>
<keyword evidence="3" id="KW-0949">S-adenosyl-L-methionine</keyword>
<dbReference type="SUPFAM" id="SSF53335">
    <property type="entry name" value="S-adenosyl-L-methionine-dependent methyltransferases"/>
    <property type="match status" value="1"/>
</dbReference>
<dbReference type="Gene3D" id="3.40.50.150">
    <property type="entry name" value="Vaccinia Virus protein VP39"/>
    <property type="match status" value="2"/>
</dbReference>